<feature type="transmembrane region" description="Helical" evidence="1">
    <location>
        <begin position="67"/>
        <end position="85"/>
    </location>
</feature>
<keyword evidence="3" id="KW-1185">Reference proteome</keyword>
<name>A0ABS9BRG8_9BACT</name>
<protein>
    <recommendedName>
        <fullName evidence="4">PH domain-containing protein</fullName>
    </recommendedName>
</protein>
<evidence type="ECO:0000256" key="1">
    <source>
        <dbReference type="SAM" id="Phobius"/>
    </source>
</evidence>
<keyword evidence="1" id="KW-0812">Transmembrane</keyword>
<dbReference type="Proteomes" id="UP001201449">
    <property type="component" value="Unassembled WGS sequence"/>
</dbReference>
<keyword evidence="1" id="KW-1133">Transmembrane helix</keyword>
<feature type="transmembrane region" description="Helical" evidence="1">
    <location>
        <begin position="91"/>
        <end position="110"/>
    </location>
</feature>
<dbReference type="EMBL" id="JAKEVZ010000003">
    <property type="protein sequence ID" value="MCF1750632.1"/>
    <property type="molecule type" value="Genomic_DNA"/>
</dbReference>
<feature type="transmembrane region" description="Helical" evidence="1">
    <location>
        <begin position="30"/>
        <end position="47"/>
    </location>
</feature>
<evidence type="ECO:0000313" key="2">
    <source>
        <dbReference type="EMBL" id="MCF1750632.1"/>
    </source>
</evidence>
<gene>
    <name evidence="2" type="ORF">L0U89_06075</name>
</gene>
<evidence type="ECO:0008006" key="4">
    <source>
        <dbReference type="Google" id="ProtNLM"/>
    </source>
</evidence>
<keyword evidence="1" id="KW-0472">Membrane</keyword>
<reference evidence="2 3" key="1">
    <citation type="submission" date="2022-01" db="EMBL/GenBank/DDBJ databases">
        <title>Mariniradius saccharolyticus sp. nov., isolated from sediment of a river.</title>
        <authorList>
            <person name="Liu H."/>
        </authorList>
    </citation>
    <scope>NUCLEOTIDE SEQUENCE [LARGE SCALE GENOMIC DNA]</scope>
    <source>
        <strain evidence="2 3">RY-2</strain>
    </source>
</reference>
<organism evidence="2 3">
    <name type="scientific">Mariniradius sediminis</name>
    <dbReference type="NCBI Taxonomy" id="2909237"/>
    <lineage>
        <taxon>Bacteria</taxon>
        <taxon>Pseudomonadati</taxon>
        <taxon>Bacteroidota</taxon>
        <taxon>Cytophagia</taxon>
        <taxon>Cytophagales</taxon>
        <taxon>Cyclobacteriaceae</taxon>
        <taxon>Mariniradius</taxon>
    </lineage>
</organism>
<dbReference type="RefSeq" id="WP_234860713.1">
    <property type="nucleotide sequence ID" value="NZ_JAKEVZ010000003.1"/>
</dbReference>
<proteinExistence type="predicted"/>
<evidence type="ECO:0000313" key="3">
    <source>
        <dbReference type="Proteomes" id="UP001201449"/>
    </source>
</evidence>
<feature type="transmembrane region" description="Helical" evidence="1">
    <location>
        <begin position="7"/>
        <end position="24"/>
    </location>
</feature>
<accession>A0ABS9BRG8</accession>
<comment type="caution">
    <text evidence="2">The sequence shown here is derived from an EMBL/GenBank/DDBJ whole genome shotgun (WGS) entry which is preliminary data.</text>
</comment>
<sequence length="196" mass="22993">MRKRQIIVPVFFVGCIVLILALGLRHHHWLISGCLGMLFVFYCREYWKLVVRGTGGELFLRRQKKPFHWWTLALAVGATLFFLFFKVIPKWGLVLVWLIFLYEVFIIAVIHYKRPITLVLDGYQLKFRDVLITHRNISGLTNIEHDESKGSVLLSFKDQGRILIQKTDYLEHELEDLLMLCQERSEAQISYATPLS</sequence>
<dbReference type="PROSITE" id="PS51257">
    <property type="entry name" value="PROKAR_LIPOPROTEIN"/>
    <property type="match status" value="1"/>
</dbReference>